<evidence type="ECO:0000313" key="2">
    <source>
        <dbReference type="EMBL" id="XBL14650.1"/>
    </source>
</evidence>
<dbReference type="GO" id="GO:0016757">
    <property type="term" value="F:glycosyltransferase activity"/>
    <property type="evidence" value="ECO:0007669"/>
    <property type="project" value="UniProtKB-KW"/>
</dbReference>
<dbReference type="PANTHER" id="PTHR11608">
    <property type="entry name" value="BIFUNCTIONAL PROTEIN PYRR"/>
    <property type="match status" value="1"/>
</dbReference>
<dbReference type="KEGG" id="mlil:QLS71_001205"/>
<dbReference type="Proteomes" id="UP001224325">
    <property type="component" value="Chromosome"/>
</dbReference>
<dbReference type="SUPFAM" id="SSF53271">
    <property type="entry name" value="PRTase-like"/>
    <property type="match status" value="1"/>
</dbReference>
<reference evidence="2" key="1">
    <citation type="submission" date="2024-04" db="EMBL/GenBank/DDBJ databases">
        <title>Mariniflexile litorale, isolated from the shallow sediments of the Sea of Japan.</title>
        <authorList>
            <person name="Romanenko L."/>
            <person name="Isaeva M."/>
        </authorList>
    </citation>
    <scope>NUCLEOTIDE SEQUENCE [LARGE SCALE GENOMIC DNA]</scope>
    <source>
        <strain evidence="2">KMM 9835</strain>
    </source>
</reference>
<sequence>MNVTNNVILNHDEINHKIRRIAFQIYESNVNEKEVILAGIDSNGYIFAKKLKTVLQKISDINPILCKVSIDKKNPHLPIKTSIQPEDYENKSLILVDDVLNSGTTLIYGVKHFLNVPLKQFKTAVLVNRNHKKYPVKADFKGISLSTSLHEHVNVVLDGKKFEVSLE</sequence>
<gene>
    <name evidence="2" type="ORF">QLS71_001205</name>
</gene>
<keyword evidence="2" id="KW-0808">Transferase</keyword>
<evidence type="ECO:0000313" key="3">
    <source>
        <dbReference type="Proteomes" id="UP001224325"/>
    </source>
</evidence>
<dbReference type="AlphaFoldDB" id="A0AAU7EHP5"/>
<dbReference type="InterPro" id="IPR029057">
    <property type="entry name" value="PRTase-like"/>
</dbReference>
<organism evidence="2 3">
    <name type="scientific">Mariniflexile litorale</name>
    <dbReference type="NCBI Taxonomy" id="3045158"/>
    <lineage>
        <taxon>Bacteria</taxon>
        <taxon>Pseudomonadati</taxon>
        <taxon>Bacteroidota</taxon>
        <taxon>Flavobacteriia</taxon>
        <taxon>Flavobacteriales</taxon>
        <taxon>Flavobacteriaceae</taxon>
        <taxon>Mariniflexile</taxon>
    </lineage>
</organism>
<feature type="domain" description="Phosphoribosyltransferase" evidence="1">
    <location>
        <begin position="8"/>
        <end position="144"/>
    </location>
</feature>
<dbReference type="CDD" id="cd06223">
    <property type="entry name" value="PRTases_typeI"/>
    <property type="match status" value="1"/>
</dbReference>
<dbReference type="InterPro" id="IPR050137">
    <property type="entry name" value="PyrR_bifunctional"/>
</dbReference>
<proteinExistence type="predicted"/>
<keyword evidence="2" id="KW-0328">Glycosyltransferase</keyword>
<dbReference type="Gene3D" id="3.40.50.2020">
    <property type="match status" value="1"/>
</dbReference>
<dbReference type="InterPro" id="IPR000836">
    <property type="entry name" value="PRTase_dom"/>
</dbReference>
<dbReference type="PANTHER" id="PTHR11608:SF0">
    <property type="entry name" value="BIFUNCTIONAL PROTEIN PYRR"/>
    <property type="match status" value="1"/>
</dbReference>
<dbReference type="Pfam" id="PF00156">
    <property type="entry name" value="Pribosyltran"/>
    <property type="match status" value="1"/>
</dbReference>
<dbReference type="RefSeq" id="WP_308993941.1">
    <property type="nucleotide sequence ID" value="NZ_CP155618.1"/>
</dbReference>
<evidence type="ECO:0000259" key="1">
    <source>
        <dbReference type="Pfam" id="PF00156"/>
    </source>
</evidence>
<keyword evidence="3" id="KW-1185">Reference proteome</keyword>
<dbReference type="EMBL" id="CP155618">
    <property type="protein sequence ID" value="XBL14650.1"/>
    <property type="molecule type" value="Genomic_DNA"/>
</dbReference>
<protein>
    <submittedName>
        <fullName evidence="2">Phosphoribosyltransferase family protein</fullName>
    </submittedName>
</protein>
<accession>A0AAU7EHP5</accession>
<name>A0AAU7EHP5_9FLAO</name>